<sequence length="303" mass="32688">MKLTHPLAFGAVLQQVSAIGFSTYALIAEGADNSETIAYSKPDRSNTLFLYIQITPDGADHSAIVSDFNTLAENYGSQGVAVIPRVRYGYSDGSVATEPDESILINDVSTWAAAFANITGTVEIPVIQAGFLGEWGEWHDGQYCQNHGTDDTAADLKIKGNIVNALLDTGHKVALRYPQDHKALFNGNRSVTIHDDCIFDGGFNGTDGGTWPTDDLQTWIDYTKQVASNNTFGGEGCSDAGDASFDWSDYSAVCGSDGLAAYINSFQIAYLNAYTPTDFKSLFEDSSESDCVDKIMAALEQWS</sequence>
<evidence type="ECO:0000259" key="1">
    <source>
        <dbReference type="Pfam" id="PF16173"/>
    </source>
</evidence>
<feature type="domain" description="DUF4874" evidence="1">
    <location>
        <begin position="71"/>
        <end position="179"/>
    </location>
</feature>
<dbReference type="InterPro" id="IPR032379">
    <property type="entry name" value="DUF4874"/>
</dbReference>
<dbReference type="AlphaFoldDB" id="A0A0U1M7S4"/>
<evidence type="ECO:0000313" key="3">
    <source>
        <dbReference type="Proteomes" id="UP000054383"/>
    </source>
</evidence>
<reference evidence="2 3" key="1">
    <citation type="submission" date="2015-04" db="EMBL/GenBank/DDBJ databases">
        <authorList>
            <person name="Syromyatnikov M.Y."/>
            <person name="Popov V.N."/>
        </authorList>
    </citation>
    <scope>NUCLEOTIDE SEQUENCE [LARGE SCALE GENOMIC DNA]</scope>
    <source>
        <strain evidence="2">WF-38-12</strain>
    </source>
</reference>
<name>A0A0U1M7S4_TALIS</name>
<proteinExistence type="predicted"/>
<dbReference type="Pfam" id="PF16173">
    <property type="entry name" value="DUF4874"/>
    <property type="match status" value="1"/>
</dbReference>
<accession>A0A0U1M7S4</accession>
<dbReference type="Proteomes" id="UP000054383">
    <property type="component" value="Unassembled WGS sequence"/>
</dbReference>
<dbReference type="OrthoDB" id="6085154at2759"/>
<gene>
    <name evidence="2" type="ORF">PISL3812_08068</name>
</gene>
<evidence type="ECO:0000313" key="2">
    <source>
        <dbReference type="EMBL" id="CRG91020.1"/>
    </source>
</evidence>
<protein>
    <recommendedName>
        <fullName evidence="1">DUF4874 domain-containing protein</fullName>
    </recommendedName>
</protein>
<dbReference type="OMA" id="LYIQITP"/>
<keyword evidence="3" id="KW-1185">Reference proteome</keyword>
<dbReference type="EMBL" id="CVMT01000009">
    <property type="protein sequence ID" value="CRG91020.1"/>
    <property type="molecule type" value="Genomic_DNA"/>
</dbReference>
<organism evidence="2 3">
    <name type="scientific">Talaromyces islandicus</name>
    <name type="common">Penicillium islandicum</name>
    <dbReference type="NCBI Taxonomy" id="28573"/>
    <lineage>
        <taxon>Eukaryota</taxon>
        <taxon>Fungi</taxon>
        <taxon>Dikarya</taxon>
        <taxon>Ascomycota</taxon>
        <taxon>Pezizomycotina</taxon>
        <taxon>Eurotiomycetes</taxon>
        <taxon>Eurotiomycetidae</taxon>
        <taxon>Eurotiales</taxon>
        <taxon>Trichocomaceae</taxon>
        <taxon>Talaromyces</taxon>
        <taxon>Talaromyces sect. Islandici</taxon>
    </lineage>
</organism>